<sequence>MPGGRLTAVTDRWLLVHPPLLGPAVLGPLAARLRESGAAVAVPDLRGLVQDPASALPSAAGWDRRWAGAVGPADVVVAFSGAGMVLPAVAAACAARRAVWLDAVLPPVSGPARWPAEVRGLVAPLTADDGRVADWTTWWGPDAMAGLLPDERVRAAVLAEGHRLPAGLWAEDVAVPPLTAEPRYVHLSPAYDADAAVARARGWEVAGDGRGAHLDVATGPARVAALLA</sequence>
<proteinExistence type="predicted"/>
<reference evidence="2" key="1">
    <citation type="submission" date="2018-05" db="EMBL/GenBank/DDBJ databases">
        <authorList>
            <person name="Klenk H.-P."/>
            <person name="Huntemann M."/>
            <person name="Clum A."/>
            <person name="Pillay M."/>
            <person name="Palaniappan K."/>
            <person name="Varghese N."/>
            <person name="Mikhailova N."/>
            <person name="Stamatis D."/>
            <person name="Reddy T."/>
            <person name="Daum C."/>
            <person name="Shapiro N."/>
            <person name="Ivanova N."/>
            <person name="Kyrpides N."/>
            <person name="Woyke T."/>
        </authorList>
    </citation>
    <scope>NUCLEOTIDE SEQUENCE [LARGE SCALE GENOMIC DNA]</scope>
    <source>
        <strain evidence="2">DSM 45417</strain>
    </source>
</reference>
<dbReference type="Proteomes" id="UP000246661">
    <property type="component" value="Unassembled WGS sequence"/>
</dbReference>
<name>A0A317QMC2_9ACTN</name>
<evidence type="ECO:0000313" key="2">
    <source>
        <dbReference type="Proteomes" id="UP000246661"/>
    </source>
</evidence>
<dbReference type="EMBL" id="QGTX01000001">
    <property type="protein sequence ID" value="PWW24522.1"/>
    <property type="molecule type" value="Genomic_DNA"/>
</dbReference>
<comment type="caution">
    <text evidence="1">The sequence shown here is derived from an EMBL/GenBank/DDBJ whole genome shotgun (WGS) entry which is preliminary data.</text>
</comment>
<evidence type="ECO:0000313" key="1">
    <source>
        <dbReference type="EMBL" id="PWW24522.1"/>
    </source>
</evidence>
<gene>
    <name evidence="1" type="ORF">JD79_03706</name>
</gene>
<keyword evidence="2" id="KW-1185">Reference proteome</keyword>
<accession>A0A317QMC2</accession>
<organism evidence="1 2">
    <name type="scientific">Geodermatophilus normandii</name>
    <dbReference type="NCBI Taxonomy" id="1137989"/>
    <lineage>
        <taxon>Bacteria</taxon>
        <taxon>Bacillati</taxon>
        <taxon>Actinomycetota</taxon>
        <taxon>Actinomycetes</taxon>
        <taxon>Geodermatophilales</taxon>
        <taxon>Geodermatophilaceae</taxon>
        <taxon>Geodermatophilus</taxon>
    </lineage>
</organism>
<protein>
    <recommendedName>
        <fullName evidence="3">Alpha/beta hydrolase</fullName>
    </recommendedName>
</protein>
<evidence type="ECO:0008006" key="3">
    <source>
        <dbReference type="Google" id="ProtNLM"/>
    </source>
</evidence>
<dbReference type="AlphaFoldDB" id="A0A317QMC2"/>